<evidence type="ECO:0000256" key="9">
    <source>
        <dbReference type="ARBA" id="ARBA00011881"/>
    </source>
</evidence>
<dbReference type="GO" id="GO:0009086">
    <property type="term" value="P:methionine biosynthetic process"/>
    <property type="evidence" value="ECO:0007669"/>
    <property type="project" value="UniProtKB-KW"/>
</dbReference>
<evidence type="ECO:0000313" key="30">
    <source>
        <dbReference type="EMBL" id="RIY38529.1"/>
    </source>
</evidence>
<dbReference type="Pfam" id="PF00742">
    <property type="entry name" value="Homoserine_dh"/>
    <property type="match status" value="1"/>
</dbReference>
<evidence type="ECO:0000256" key="12">
    <source>
        <dbReference type="ARBA" id="ARBA00022697"/>
    </source>
</evidence>
<keyword evidence="31" id="KW-1185">Reference proteome</keyword>
<dbReference type="GO" id="GO:0009088">
    <property type="term" value="P:threonine biosynthetic process"/>
    <property type="evidence" value="ECO:0007669"/>
    <property type="project" value="UniProtKB-UniRule"/>
</dbReference>
<dbReference type="SUPFAM" id="SSF53633">
    <property type="entry name" value="Carbamate kinase-like"/>
    <property type="match status" value="1"/>
</dbReference>
<evidence type="ECO:0000256" key="5">
    <source>
        <dbReference type="ARBA" id="ARBA00005062"/>
    </source>
</evidence>
<dbReference type="PROSITE" id="PS01042">
    <property type="entry name" value="HOMOSER_DHGENASE"/>
    <property type="match status" value="1"/>
</dbReference>
<feature type="domain" description="ACT" evidence="29">
    <location>
        <begin position="401"/>
        <end position="478"/>
    </location>
</feature>
<dbReference type="Gene3D" id="3.30.360.10">
    <property type="entry name" value="Dihydrodipicolinate Reductase, domain 2"/>
    <property type="match status" value="1"/>
</dbReference>
<dbReference type="GO" id="GO:0046872">
    <property type="term" value="F:metal ion binding"/>
    <property type="evidence" value="ECO:0007669"/>
    <property type="project" value="UniProtKB-KW"/>
</dbReference>
<keyword evidence="12" id="KW-0791">Threonine biosynthesis</keyword>
<comment type="pathway">
    <text evidence="3 28">Amino-acid biosynthesis; L-methionine biosynthesis via de novo pathway; L-homoserine from L-aspartate: step 1/3.</text>
</comment>
<keyword evidence="11 28" id="KW-0808">Transferase</keyword>
<dbReference type="InterPro" id="IPR018042">
    <property type="entry name" value="Aspartate_kinase_CS"/>
</dbReference>
<evidence type="ECO:0000256" key="22">
    <source>
        <dbReference type="ARBA" id="ARBA00023167"/>
    </source>
</evidence>
<dbReference type="InterPro" id="IPR045865">
    <property type="entry name" value="ACT-like_dom_sf"/>
</dbReference>
<evidence type="ECO:0000256" key="23">
    <source>
        <dbReference type="ARBA" id="ARBA00023268"/>
    </source>
</evidence>
<dbReference type="Pfam" id="PF03447">
    <property type="entry name" value="NAD_binding_3"/>
    <property type="match status" value="1"/>
</dbReference>
<dbReference type="GO" id="GO:0004412">
    <property type="term" value="F:homoserine dehydrogenase activity"/>
    <property type="evidence" value="ECO:0007669"/>
    <property type="project" value="UniProtKB-UniRule"/>
</dbReference>
<evidence type="ECO:0000256" key="21">
    <source>
        <dbReference type="ARBA" id="ARBA00023154"/>
    </source>
</evidence>
<dbReference type="GO" id="GO:0004072">
    <property type="term" value="F:aspartate kinase activity"/>
    <property type="evidence" value="ECO:0007669"/>
    <property type="project" value="UniProtKB-UniRule"/>
</dbReference>
<dbReference type="InterPro" id="IPR036393">
    <property type="entry name" value="AceGlu_kinase-like_sf"/>
</dbReference>
<comment type="pathway">
    <text evidence="2 28">Amino-acid biosynthesis; L-lysine biosynthesis via DAP pathway; (S)-tetrahydrodipicolinate from L-aspartate: step 1/4.</text>
</comment>
<dbReference type="RefSeq" id="WP_119534057.1">
    <property type="nucleotide sequence ID" value="NZ_NRJF01000021.1"/>
</dbReference>
<dbReference type="SUPFAM" id="SSF55021">
    <property type="entry name" value="ACT-like"/>
    <property type="match status" value="2"/>
</dbReference>
<evidence type="ECO:0000256" key="11">
    <source>
        <dbReference type="ARBA" id="ARBA00022679"/>
    </source>
</evidence>
<dbReference type="InterPro" id="IPR049638">
    <property type="entry name" value="AK-HD"/>
</dbReference>
<dbReference type="SUPFAM" id="SSF55347">
    <property type="entry name" value="Glyceraldehyde-3-phosphate dehydrogenase-like, C-terminal domain"/>
    <property type="match status" value="1"/>
</dbReference>
<keyword evidence="19" id="KW-0520">NAD</keyword>
<dbReference type="NCBIfam" id="TIGR00657">
    <property type="entry name" value="asp_kinases"/>
    <property type="match status" value="1"/>
</dbReference>
<evidence type="ECO:0000256" key="17">
    <source>
        <dbReference type="ARBA" id="ARBA00022857"/>
    </source>
</evidence>
<evidence type="ECO:0000256" key="28">
    <source>
        <dbReference type="PIRNR" id="PIRNR000727"/>
    </source>
</evidence>
<comment type="subunit">
    <text evidence="9 28">Homotetramer.</text>
</comment>
<keyword evidence="20" id="KW-0915">Sodium</keyword>
<organism evidence="30 31">
    <name type="scientific">Psittacicella gerlachiana</name>
    <dbReference type="NCBI Taxonomy" id="2028574"/>
    <lineage>
        <taxon>Bacteria</taxon>
        <taxon>Pseudomonadati</taxon>
        <taxon>Pseudomonadota</taxon>
        <taxon>Gammaproteobacteria</taxon>
        <taxon>Pasteurellales</taxon>
        <taxon>Psittacicellaceae</taxon>
        <taxon>Psittacicella</taxon>
    </lineage>
</organism>
<evidence type="ECO:0000256" key="7">
    <source>
        <dbReference type="ARBA" id="ARBA00007952"/>
    </source>
</evidence>
<evidence type="ECO:0000256" key="20">
    <source>
        <dbReference type="ARBA" id="ARBA00023053"/>
    </source>
</evidence>
<comment type="function">
    <text evidence="24">Bifunctional aspartate kinase and homoserine dehydrogenase that catalyzes the first and the third steps toward the synthesis of lysine, methionine and threonine from aspartate.</text>
</comment>
<dbReference type="GO" id="GO:0009089">
    <property type="term" value="P:lysine biosynthetic process via diaminopimelate"/>
    <property type="evidence" value="ECO:0007669"/>
    <property type="project" value="UniProtKB-UniRule"/>
</dbReference>
<dbReference type="InterPro" id="IPR036291">
    <property type="entry name" value="NAD(P)-bd_dom_sf"/>
</dbReference>
<keyword evidence="18 28" id="KW-0560">Oxidoreductase</keyword>
<dbReference type="SUPFAM" id="SSF51735">
    <property type="entry name" value="NAD(P)-binding Rossmann-fold domains"/>
    <property type="match status" value="1"/>
</dbReference>
<evidence type="ECO:0000256" key="25">
    <source>
        <dbReference type="ARBA" id="ARBA00048561"/>
    </source>
</evidence>
<dbReference type="UniPathway" id="UPA00050">
    <property type="reaction ID" value="UER00063"/>
</dbReference>
<keyword evidence="21" id="KW-0457">Lysine biosynthesis</keyword>
<dbReference type="EC" id="2.7.2.4" evidence="28"/>
<dbReference type="Gene3D" id="3.40.1160.10">
    <property type="entry name" value="Acetylglutamate kinase-like"/>
    <property type="match status" value="1"/>
</dbReference>
<dbReference type="InterPro" id="IPR054352">
    <property type="entry name" value="ACT_Aspartokinase"/>
</dbReference>
<comment type="caution">
    <text evidence="30">The sequence shown here is derived from an EMBL/GenBank/DDBJ whole genome shotgun (WGS) entry which is preliminary data.</text>
</comment>
<dbReference type="PANTHER" id="PTHR43070">
    <property type="match status" value="1"/>
</dbReference>
<keyword evidence="14 28" id="KW-0547">Nucleotide-binding</keyword>
<dbReference type="InterPro" id="IPR019811">
    <property type="entry name" value="HDH_CS"/>
</dbReference>
<evidence type="ECO:0000256" key="6">
    <source>
        <dbReference type="ARBA" id="ARBA00005139"/>
    </source>
</evidence>
<dbReference type="UniPathway" id="UPA00051">
    <property type="reaction ID" value="UER00462"/>
</dbReference>
<dbReference type="FunFam" id="3.30.360.10:FF:000006">
    <property type="entry name" value="Bifunctional aspartokinase/homoserine dehydrogenase"/>
    <property type="match status" value="1"/>
</dbReference>
<dbReference type="Gene3D" id="3.40.50.720">
    <property type="entry name" value="NAD(P)-binding Rossmann-like Domain"/>
    <property type="match status" value="1"/>
</dbReference>
<evidence type="ECO:0000256" key="3">
    <source>
        <dbReference type="ARBA" id="ARBA00004986"/>
    </source>
</evidence>
<dbReference type="GO" id="GO:0009090">
    <property type="term" value="P:homoserine biosynthetic process"/>
    <property type="evidence" value="ECO:0007669"/>
    <property type="project" value="UniProtKB-ARBA"/>
</dbReference>
<keyword evidence="23" id="KW-0511">Multifunctional enzyme</keyword>
<gene>
    <name evidence="30" type="ORF">CKF59_00660</name>
</gene>
<evidence type="ECO:0000256" key="1">
    <source>
        <dbReference type="ARBA" id="ARBA00001920"/>
    </source>
</evidence>
<comment type="catalytic activity">
    <reaction evidence="27">
        <text>L-homoserine + NAD(+) = L-aspartate 4-semialdehyde + NADH + H(+)</text>
        <dbReference type="Rhea" id="RHEA:15757"/>
        <dbReference type="ChEBI" id="CHEBI:15378"/>
        <dbReference type="ChEBI" id="CHEBI:57476"/>
        <dbReference type="ChEBI" id="CHEBI:57540"/>
        <dbReference type="ChEBI" id="CHEBI:57945"/>
        <dbReference type="ChEBI" id="CHEBI:537519"/>
        <dbReference type="EC" id="1.1.1.3"/>
    </reaction>
    <physiologicalReaction direction="right-to-left" evidence="27">
        <dbReference type="Rhea" id="RHEA:15759"/>
    </physiologicalReaction>
</comment>
<evidence type="ECO:0000256" key="8">
    <source>
        <dbReference type="ARBA" id="ARBA00010046"/>
    </source>
</evidence>
<keyword evidence="13" id="KW-0479">Metal-binding</keyword>
<dbReference type="InterPro" id="IPR001342">
    <property type="entry name" value="HDH_cat"/>
</dbReference>
<evidence type="ECO:0000256" key="10">
    <source>
        <dbReference type="ARBA" id="ARBA00022605"/>
    </source>
</evidence>
<dbReference type="Pfam" id="PF00696">
    <property type="entry name" value="AA_kinase"/>
    <property type="match status" value="1"/>
</dbReference>
<evidence type="ECO:0000256" key="14">
    <source>
        <dbReference type="ARBA" id="ARBA00022741"/>
    </source>
</evidence>
<comment type="similarity">
    <text evidence="7 28">In the C-terminal section; belongs to the homoserine dehydrogenase family.</text>
</comment>
<dbReference type="UniPathway" id="UPA00034">
    <property type="reaction ID" value="UER00015"/>
</dbReference>
<dbReference type="GO" id="GO:0005524">
    <property type="term" value="F:ATP binding"/>
    <property type="evidence" value="ECO:0007669"/>
    <property type="project" value="UniProtKB-UniRule"/>
</dbReference>
<evidence type="ECO:0000256" key="19">
    <source>
        <dbReference type="ARBA" id="ARBA00023027"/>
    </source>
</evidence>
<dbReference type="GO" id="GO:0050661">
    <property type="term" value="F:NADP binding"/>
    <property type="evidence" value="ECO:0007669"/>
    <property type="project" value="UniProtKB-UniRule"/>
</dbReference>
<comment type="similarity">
    <text evidence="8 28">In the N-terminal section; belongs to the aspartokinase family.</text>
</comment>
<comment type="catalytic activity">
    <reaction evidence="25">
        <text>L-aspartate + ATP = 4-phospho-L-aspartate + ADP</text>
        <dbReference type="Rhea" id="RHEA:23776"/>
        <dbReference type="ChEBI" id="CHEBI:29991"/>
        <dbReference type="ChEBI" id="CHEBI:30616"/>
        <dbReference type="ChEBI" id="CHEBI:57535"/>
        <dbReference type="ChEBI" id="CHEBI:456216"/>
        <dbReference type="EC" id="2.7.2.4"/>
    </reaction>
    <physiologicalReaction direction="left-to-right" evidence="25">
        <dbReference type="Rhea" id="RHEA:23777"/>
    </physiologicalReaction>
</comment>
<dbReference type="OrthoDB" id="9799110at2"/>
<dbReference type="InterPro" id="IPR011147">
    <property type="entry name" value="Bifunc_Aspkin/hSer_DH"/>
</dbReference>
<keyword evidence="15 28" id="KW-0418">Kinase</keyword>
<dbReference type="Proteomes" id="UP000265964">
    <property type="component" value="Unassembled WGS sequence"/>
</dbReference>
<evidence type="ECO:0000259" key="29">
    <source>
        <dbReference type="PROSITE" id="PS51671"/>
    </source>
</evidence>
<dbReference type="EC" id="1.1.1.3" evidence="28"/>
<evidence type="ECO:0000256" key="24">
    <source>
        <dbReference type="ARBA" id="ARBA00044938"/>
    </source>
</evidence>
<evidence type="ECO:0000256" key="15">
    <source>
        <dbReference type="ARBA" id="ARBA00022777"/>
    </source>
</evidence>
<keyword evidence="22" id="KW-0486">Methionine biosynthesis</keyword>
<keyword evidence="16 28" id="KW-0067">ATP-binding</keyword>
<evidence type="ECO:0000256" key="4">
    <source>
        <dbReference type="ARBA" id="ARBA00005056"/>
    </source>
</evidence>
<sequence length="821" mass="89050">MKVLKFGGTSVANALAFAQVAKIVRAAYEQEGVAVVLSAPAKVTNLLHAAIGQAQANGTYRSSLGAVEDIVYSIAQGLALPEEKEKWLVGLGSILNEVEASLKALAVNKQISDAEFAYVVSAGERCSIFLMAQYLEQLGQATDVILPWEVFVANDTNYLETSVDVLASKERFKALTFARKTIYLMPGFTAGDAQQQIMLLGRNGSDYSAALLAACVEASACEIWTDVDGVYTCDPNLVEDALLLPELSYQEAMELSYFGAKVLHPKTIAPIAQFKIPCLIKNVNKPELAGTLIVDASEVKASKQHIKGITALNNIAMFNVSGPAMIGQVGIAAKIFATVSAAGVSLVLITQSSSEYSIGFCCRESDASKCLAALEQEFASEIASGALDPIEVHHDLAIVSVIGDNMKHLKGTAAKFFSALAQTNVSIIAIAQGSSERAISTVIRGNQVIESVRSTHRMLFNSKKIIRAYIVGVGGVGSELISQILRQKEYLASKNIEISICGIANSRKWLLDAKGLELDQNWRLRLEEEGVEYTLSDFIRRVEIDHVVNPVFVDCTSNQGIADSYVRLLQAGFNIVTPNKKANTSSYAYYQQMREVAQREQRRLMYETNVGAGLPVIENLQNLIAAGDEIEKFNGILSGSLSYIFGELENGTPLSEVTAKARKLGFTEPDPRDDLSGQDVARKLLILAREAGLELELSDILVEPVLPQDFAQGLSTEEFMAKLPELDQAFAERVARCQAEGKVMRYVGQIDHGKCAVKILEVEADDPLYKVKGGENALAFYTRYYNPIPLLLRGYGAGNDVTAAGIFSDILRTLQSYGSVK</sequence>
<comment type="pathway">
    <text evidence="5 28">Amino-acid biosynthesis; L-methionine biosynthesis via de novo pathway; L-homoserine from L-aspartate: step 3/3.</text>
</comment>
<protein>
    <recommendedName>
        <fullName evidence="28">Bifunctional aspartokinase/homoserine dehydrogenase</fullName>
    </recommendedName>
    <domain>
        <recommendedName>
            <fullName evidence="28">Aspartokinase</fullName>
            <ecNumber evidence="28">2.7.2.4</ecNumber>
        </recommendedName>
    </domain>
    <domain>
        <recommendedName>
            <fullName evidence="28">Homoserine dehydrogenase</fullName>
            <ecNumber evidence="28">1.1.1.3</ecNumber>
        </recommendedName>
    </domain>
</protein>
<dbReference type="InterPro" id="IPR001341">
    <property type="entry name" value="Asp_kinase"/>
</dbReference>
<dbReference type="NCBIfam" id="NF006959">
    <property type="entry name" value="PRK09436.1"/>
    <property type="match status" value="1"/>
</dbReference>
<dbReference type="InterPro" id="IPR001048">
    <property type="entry name" value="Asp/Glu/Uridylate_kinase"/>
</dbReference>
<name>A0A3A1YMR2_9GAMM</name>
<evidence type="ECO:0000256" key="27">
    <source>
        <dbReference type="ARBA" id="ARBA00049031"/>
    </source>
</evidence>
<accession>A0A3A1YMR2</accession>
<dbReference type="CDD" id="cd04921">
    <property type="entry name" value="ACT_AKi-HSDH-ThrA-like_1"/>
    <property type="match status" value="1"/>
</dbReference>
<dbReference type="FunFam" id="3.40.50.720:FF:000083">
    <property type="entry name" value="Bifunctional aspartokinase/homoserine dehydrogenase"/>
    <property type="match status" value="1"/>
</dbReference>
<comment type="pathway">
    <text evidence="4 28">Amino-acid biosynthesis; L-threonine biosynthesis; L-threonine from L-aspartate: step 3/5.</text>
</comment>
<comment type="cofactor">
    <cofactor evidence="1">
        <name>a metal cation</name>
        <dbReference type="ChEBI" id="CHEBI:25213"/>
    </cofactor>
</comment>
<evidence type="ECO:0000256" key="18">
    <source>
        <dbReference type="ARBA" id="ARBA00023002"/>
    </source>
</evidence>
<dbReference type="PROSITE" id="PS51671">
    <property type="entry name" value="ACT"/>
    <property type="match status" value="1"/>
</dbReference>
<dbReference type="Pfam" id="PF22468">
    <property type="entry name" value="ACT_9"/>
    <property type="match status" value="2"/>
</dbReference>
<comment type="catalytic activity">
    <reaction evidence="26">
        <text>L-homoserine + NADP(+) = L-aspartate 4-semialdehyde + NADPH + H(+)</text>
        <dbReference type="Rhea" id="RHEA:15761"/>
        <dbReference type="ChEBI" id="CHEBI:15378"/>
        <dbReference type="ChEBI" id="CHEBI:57476"/>
        <dbReference type="ChEBI" id="CHEBI:57783"/>
        <dbReference type="ChEBI" id="CHEBI:58349"/>
        <dbReference type="ChEBI" id="CHEBI:537519"/>
        <dbReference type="EC" id="1.1.1.3"/>
    </reaction>
    <physiologicalReaction direction="right-to-left" evidence="26">
        <dbReference type="Rhea" id="RHEA:15763"/>
    </physiologicalReaction>
</comment>
<evidence type="ECO:0000256" key="16">
    <source>
        <dbReference type="ARBA" id="ARBA00022840"/>
    </source>
</evidence>
<proteinExistence type="inferred from homology"/>
<evidence type="ECO:0000256" key="26">
    <source>
        <dbReference type="ARBA" id="ARBA00048841"/>
    </source>
</evidence>
<evidence type="ECO:0000256" key="13">
    <source>
        <dbReference type="ARBA" id="ARBA00022723"/>
    </source>
</evidence>
<dbReference type="InterPro" id="IPR005106">
    <property type="entry name" value="Asp/hSer_DH_NAD-bd"/>
</dbReference>
<dbReference type="PANTHER" id="PTHR43070:SF3">
    <property type="entry name" value="HOMOSERINE DEHYDROGENASE"/>
    <property type="match status" value="1"/>
</dbReference>
<dbReference type="CDD" id="cd04243">
    <property type="entry name" value="AAK_AK-HSDH-like"/>
    <property type="match status" value="1"/>
</dbReference>
<dbReference type="Gene3D" id="3.30.2130.10">
    <property type="entry name" value="VC0802-like"/>
    <property type="match status" value="1"/>
</dbReference>
<dbReference type="PIRSF" id="PIRSF000727">
    <property type="entry name" value="ThrA"/>
    <property type="match status" value="1"/>
</dbReference>
<dbReference type="AlphaFoldDB" id="A0A3A1YMR2"/>
<keyword evidence="10 28" id="KW-0028">Amino-acid biosynthesis</keyword>
<reference evidence="30 31" key="1">
    <citation type="submission" date="2017-08" db="EMBL/GenBank/DDBJ databases">
        <title>Reclassification of Bisgaard taxon 37 and 44.</title>
        <authorList>
            <person name="Christensen H."/>
        </authorList>
    </citation>
    <scope>NUCLEOTIDE SEQUENCE [LARGE SCALE GENOMIC DNA]</scope>
    <source>
        <strain evidence="30 31">EEAB3T1</strain>
    </source>
</reference>
<keyword evidence="17 28" id="KW-0521">NADP</keyword>
<evidence type="ECO:0000256" key="2">
    <source>
        <dbReference type="ARBA" id="ARBA00004766"/>
    </source>
</evidence>
<dbReference type="PROSITE" id="PS00324">
    <property type="entry name" value="ASPARTOKINASE"/>
    <property type="match status" value="1"/>
</dbReference>
<dbReference type="InterPro" id="IPR002912">
    <property type="entry name" value="ACT_dom"/>
</dbReference>
<evidence type="ECO:0000313" key="31">
    <source>
        <dbReference type="Proteomes" id="UP000265964"/>
    </source>
</evidence>
<dbReference type="FunFam" id="3.30.2130.10:FF:000001">
    <property type="entry name" value="Bifunctional aspartokinase/homoserine dehydrogenase"/>
    <property type="match status" value="1"/>
</dbReference>
<dbReference type="EMBL" id="NRJF01000021">
    <property type="protein sequence ID" value="RIY38529.1"/>
    <property type="molecule type" value="Genomic_DNA"/>
</dbReference>
<comment type="pathway">
    <text evidence="6 28">Amino-acid biosynthesis; L-threonine biosynthesis; L-threonine from L-aspartate: step 1/5.</text>
</comment>